<dbReference type="EMBL" id="FQYN01000001">
    <property type="protein sequence ID" value="SHI32920.1"/>
    <property type="molecule type" value="Genomic_DNA"/>
</dbReference>
<dbReference type="AlphaFoldDB" id="A0A1M6A8Y4"/>
<feature type="coiled-coil region" evidence="1">
    <location>
        <begin position="325"/>
        <end position="359"/>
    </location>
</feature>
<dbReference type="STRING" id="1121955.SAMN02745146_0549"/>
<keyword evidence="1" id="KW-0175">Coiled coil</keyword>
<feature type="transmembrane region" description="Helical" evidence="2">
    <location>
        <begin position="368"/>
        <end position="388"/>
    </location>
</feature>
<evidence type="ECO:0000313" key="5">
    <source>
        <dbReference type="EMBL" id="SHI32920.1"/>
    </source>
</evidence>
<evidence type="ECO:0000259" key="4">
    <source>
        <dbReference type="PROSITE" id="PS51688"/>
    </source>
</evidence>
<accession>A0A1M6A8Y4</accession>
<keyword evidence="6" id="KW-1185">Reference proteome</keyword>
<dbReference type="InterPro" id="IPR030392">
    <property type="entry name" value="S74_ICA"/>
</dbReference>
<evidence type="ECO:0000256" key="2">
    <source>
        <dbReference type="SAM" id="Phobius"/>
    </source>
</evidence>
<dbReference type="InterPro" id="IPR011049">
    <property type="entry name" value="Serralysin-like_metalloprot_C"/>
</dbReference>
<keyword evidence="2" id="KW-0812">Transmembrane</keyword>
<sequence>MSTLFTRLCAGLLVLPLAATAQNTASPALIEVKTTDATPLTRLRLQTTGGLFLGGTYNTNDTGGDVPAENEGTRLMWHPERAAFRAGYVSGTQWNDANIGNYSVALGQNCRASGNSSFATGNSSTAAQTSSVALGQYCTASGTASVALGNDAHTNARQGSFVFSDNSLVHDSNSGADANSFRAANNNSANWRVAGGFRIYTSSDKTKGIIFHDGATSTTSGSYTPSWFNYQYVISTHTGAYLSNGGTWTNASDRRKKHRFEAVAGEDVLRRLRQVPITRWSYRADPATVRHLGPMAQDFRRAFGLGADSISIGTVDADGVALAGVQALDARTQGQQAELAALRRDNAELHARLAALEHAPAAPATAGLAAPAAGLLAALSLGVGLLAAGRWPRRPRPAALAGRAWPGGPEACGAGPAGPSENSGYLSGFRRY</sequence>
<keyword evidence="2" id="KW-0472">Membrane</keyword>
<proteinExistence type="predicted"/>
<dbReference type="Proteomes" id="UP000184418">
    <property type="component" value="Unassembled WGS sequence"/>
</dbReference>
<dbReference type="PROSITE" id="PS51688">
    <property type="entry name" value="ICA"/>
    <property type="match status" value="1"/>
</dbReference>
<evidence type="ECO:0000256" key="1">
    <source>
        <dbReference type="SAM" id="Coils"/>
    </source>
</evidence>
<feature type="signal peptide" evidence="3">
    <location>
        <begin position="1"/>
        <end position="21"/>
    </location>
</feature>
<name>A0A1M6A8Y4_9BACT</name>
<dbReference type="Pfam" id="PF13884">
    <property type="entry name" value="Peptidase_S74"/>
    <property type="match status" value="1"/>
</dbReference>
<feature type="chain" id="PRO_5012138455" evidence="3">
    <location>
        <begin position="22"/>
        <end position="432"/>
    </location>
</feature>
<dbReference type="OrthoDB" id="925207at2"/>
<evidence type="ECO:0000313" key="6">
    <source>
        <dbReference type="Proteomes" id="UP000184418"/>
    </source>
</evidence>
<keyword evidence="2" id="KW-1133">Transmembrane helix</keyword>
<evidence type="ECO:0000256" key="3">
    <source>
        <dbReference type="SAM" id="SignalP"/>
    </source>
</evidence>
<gene>
    <name evidence="5" type="ORF">SAMN02745146_0549</name>
</gene>
<dbReference type="Gene3D" id="2.150.10.10">
    <property type="entry name" value="Serralysin-like metalloprotease, C-terminal"/>
    <property type="match status" value="1"/>
</dbReference>
<protein>
    <submittedName>
        <fullName evidence="5">Chaperone of endosialidase</fullName>
    </submittedName>
</protein>
<keyword evidence="3" id="KW-0732">Signal</keyword>
<dbReference type="SUPFAM" id="SSF101967">
    <property type="entry name" value="Adhesin YadA, collagen-binding domain"/>
    <property type="match status" value="1"/>
</dbReference>
<reference evidence="5 6" key="1">
    <citation type="submission" date="2016-11" db="EMBL/GenBank/DDBJ databases">
        <authorList>
            <person name="Jaros S."/>
            <person name="Januszkiewicz K."/>
            <person name="Wedrychowicz H."/>
        </authorList>
    </citation>
    <scope>NUCLEOTIDE SEQUENCE [LARGE SCALE GENOMIC DNA]</scope>
    <source>
        <strain evidence="5 6">DSM 21074</strain>
    </source>
</reference>
<organism evidence="5 6">
    <name type="scientific">Hymenobacter daecheongensis DSM 21074</name>
    <dbReference type="NCBI Taxonomy" id="1121955"/>
    <lineage>
        <taxon>Bacteria</taxon>
        <taxon>Pseudomonadati</taxon>
        <taxon>Bacteroidota</taxon>
        <taxon>Cytophagia</taxon>
        <taxon>Cytophagales</taxon>
        <taxon>Hymenobacteraceae</taxon>
        <taxon>Hymenobacter</taxon>
    </lineage>
</organism>
<feature type="domain" description="Peptidase S74" evidence="4">
    <location>
        <begin position="252"/>
        <end position="353"/>
    </location>
</feature>
<dbReference type="RefSeq" id="WP_073104976.1">
    <property type="nucleotide sequence ID" value="NZ_FQYN01000001.1"/>
</dbReference>